<accession>M5G0E8</accession>
<keyword evidence="2" id="KW-1185">Reference proteome</keyword>
<dbReference type="HOGENOM" id="CLU_2979049_0_0_1"/>
<organism evidence="1 2">
    <name type="scientific">Dacryopinax primogenitus (strain DJM 731)</name>
    <name type="common">Brown rot fungus</name>
    <dbReference type="NCBI Taxonomy" id="1858805"/>
    <lineage>
        <taxon>Eukaryota</taxon>
        <taxon>Fungi</taxon>
        <taxon>Dikarya</taxon>
        <taxon>Basidiomycota</taxon>
        <taxon>Agaricomycotina</taxon>
        <taxon>Dacrymycetes</taxon>
        <taxon>Dacrymycetales</taxon>
        <taxon>Dacrymycetaceae</taxon>
        <taxon>Dacryopinax</taxon>
    </lineage>
</organism>
<dbReference type="Proteomes" id="UP000030653">
    <property type="component" value="Unassembled WGS sequence"/>
</dbReference>
<protein>
    <submittedName>
        <fullName evidence="1">Uncharacterized protein</fullName>
    </submittedName>
</protein>
<dbReference type="AlphaFoldDB" id="M5G0E8"/>
<reference evidence="1 2" key="1">
    <citation type="journal article" date="2012" name="Science">
        <title>The Paleozoic origin of enzymatic lignin decomposition reconstructed from 31 fungal genomes.</title>
        <authorList>
            <person name="Floudas D."/>
            <person name="Binder M."/>
            <person name="Riley R."/>
            <person name="Barry K."/>
            <person name="Blanchette R.A."/>
            <person name="Henrissat B."/>
            <person name="Martinez A.T."/>
            <person name="Otillar R."/>
            <person name="Spatafora J.W."/>
            <person name="Yadav J.S."/>
            <person name="Aerts A."/>
            <person name="Benoit I."/>
            <person name="Boyd A."/>
            <person name="Carlson A."/>
            <person name="Copeland A."/>
            <person name="Coutinho P.M."/>
            <person name="de Vries R.P."/>
            <person name="Ferreira P."/>
            <person name="Findley K."/>
            <person name="Foster B."/>
            <person name="Gaskell J."/>
            <person name="Glotzer D."/>
            <person name="Gorecki P."/>
            <person name="Heitman J."/>
            <person name="Hesse C."/>
            <person name="Hori C."/>
            <person name="Igarashi K."/>
            <person name="Jurgens J.A."/>
            <person name="Kallen N."/>
            <person name="Kersten P."/>
            <person name="Kohler A."/>
            <person name="Kuees U."/>
            <person name="Kumar T.K.A."/>
            <person name="Kuo A."/>
            <person name="LaButti K."/>
            <person name="Larrondo L.F."/>
            <person name="Lindquist E."/>
            <person name="Ling A."/>
            <person name="Lombard V."/>
            <person name="Lucas S."/>
            <person name="Lundell T."/>
            <person name="Martin R."/>
            <person name="McLaughlin D.J."/>
            <person name="Morgenstern I."/>
            <person name="Morin E."/>
            <person name="Murat C."/>
            <person name="Nagy L.G."/>
            <person name="Nolan M."/>
            <person name="Ohm R.A."/>
            <person name="Patyshakuliyeva A."/>
            <person name="Rokas A."/>
            <person name="Ruiz-Duenas F.J."/>
            <person name="Sabat G."/>
            <person name="Salamov A."/>
            <person name="Samejima M."/>
            <person name="Schmutz J."/>
            <person name="Slot J.C."/>
            <person name="St John F."/>
            <person name="Stenlid J."/>
            <person name="Sun H."/>
            <person name="Sun S."/>
            <person name="Syed K."/>
            <person name="Tsang A."/>
            <person name="Wiebenga A."/>
            <person name="Young D."/>
            <person name="Pisabarro A."/>
            <person name="Eastwood D.C."/>
            <person name="Martin F."/>
            <person name="Cullen D."/>
            <person name="Grigoriev I.V."/>
            <person name="Hibbett D.S."/>
        </authorList>
    </citation>
    <scope>NUCLEOTIDE SEQUENCE [LARGE SCALE GENOMIC DNA]</scope>
    <source>
        <strain evidence="1 2">DJM-731 SS1</strain>
    </source>
</reference>
<dbReference type="RefSeq" id="XP_040629101.1">
    <property type="nucleotide sequence ID" value="XM_040768417.1"/>
</dbReference>
<gene>
    <name evidence="1" type="ORF">DACRYDRAFT_107140</name>
</gene>
<evidence type="ECO:0000313" key="1">
    <source>
        <dbReference type="EMBL" id="EJU02204.1"/>
    </source>
</evidence>
<proteinExistence type="predicted"/>
<dbReference type="GeneID" id="63683479"/>
<name>M5G0E8_DACPD</name>
<sequence length="58" mass="6160">MPPAVSATLTQGHAISATLKEQLQQLMDNISHLDSALHMGFASDLMASAVLTELSHTQ</sequence>
<dbReference type="EMBL" id="JH795862">
    <property type="protein sequence ID" value="EJU02204.1"/>
    <property type="molecule type" value="Genomic_DNA"/>
</dbReference>
<evidence type="ECO:0000313" key="2">
    <source>
        <dbReference type="Proteomes" id="UP000030653"/>
    </source>
</evidence>